<keyword evidence="2" id="KW-1133">Transmembrane helix</keyword>
<feature type="domain" description="DUF218" evidence="3">
    <location>
        <begin position="85"/>
        <end position="202"/>
    </location>
</feature>
<dbReference type="RefSeq" id="WP_231952790.1">
    <property type="nucleotide sequence ID" value="NZ_BDIO01000006.1"/>
</dbReference>
<accession>A0ABY1I1L5</accession>
<organism evidence="4 5">
    <name type="scientific">Actinomyces denticolens</name>
    <dbReference type="NCBI Taxonomy" id="52767"/>
    <lineage>
        <taxon>Bacteria</taxon>
        <taxon>Bacillati</taxon>
        <taxon>Actinomycetota</taxon>
        <taxon>Actinomycetes</taxon>
        <taxon>Actinomycetales</taxon>
        <taxon>Actinomycetaceae</taxon>
        <taxon>Actinomyces</taxon>
    </lineage>
</organism>
<comment type="caution">
    <text evidence="4">The sequence shown here is derived from an EMBL/GenBank/DDBJ whole genome shotgun (WGS) entry which is preliminary data.</text>
</comment>
<dbReference type="Proteomes" id="UP000184390">
    <property type="component" value="Unassembled WGS sequence"/>
</dbReference>
<feature type="compositionally biased region" description="Gly residues" evidence="1">
    <location>
        <begin position="14"/>
        <end position="28"/>
    </location>
</feature>
<gene>
    <name evidence="4" type="ORF">SAMN05216246_102148</name>
</gene>
<reference evidence="4 5" key="1">
    <citation type="submission" date="2016-11" db="EMBL/GenBank/DDBJ databases">
        <authorList>
            <person name="Varghese N."/>
            <person name="Submissions S."/>
        </authorList>
    </citation>
    <scope>NUCLEOTIDE SEQUENCE [LARGE SCALE GENOMIC DNA]</scope>
    <source>
        <strain evidence="4 5">PA</strain>
    </source>
</reference>
<name>A0ABY1I1L5_9ACTO</name>
<dbReference type="InterPro" id="IPR051599">
    <property type="entry name" value="Cell_Envelope_Assoc"/>
</dbReference>
<evidence type="ECO:0000313" key="4">
    <source>
        <dbReference type="EMBL" id="SHI45467.1"/>
    </source>
</evidence>
<dbReference type="EMBL" id="FQYL01000002">
    <property type="protein sequence ID" value="SHI45467.1"/>
    <property type="molecule type" value="Genomic_DNA"/>
</dbReference>
<evidence type="ECO:0000256" key="1">
    <source>
        <dbReference type="SAM" id="MobiDB-lite"/>
    </source>
</evidence>
<evidence type="ECO:0000256" key="2">
    <source>
        <dbReference type="SAM" id="Phobius"/>
    </source>
</evidence>
<evidence type="ECO:0000259" key="3">
    <source>
        <dbReference type="Pfam" id="PF02698"/>
    </source>
</evidence>
<protein>
    <submittedName>
        <fullName evidence="4">Protein SanA, affects membrane permeability for vancomycin</fullName>
    </submittedName>
</protein>
<keyword evidence="5" id="KW-1185">Reference proteome</keyword>
<keyword evidence="2" id="KW-0812">Transmembrane</keyword>
<feature type="region of interest" description="Disordered" evidence="1">
    <location>
        <begin position="1"/>
        <end position="40"/>
    </location>
</feature>
<dbReference type="PANTHER" id="PTHR30336:SF6">
    <property type="entry name" value="INTEGRAL MEMBRANE PROTEIN"/>
    <property type="match status" value="1"/>
</dbReference>
<dbReference type="Pfam" id="PF02698">
    <property type="entry name" value="DUF218"/>
    <property type="match status" value="1"/>
</dbReference>
<dbReference type="InterPro" id="IPR003848">
    <property type="entry name" value="DUF218"/>
</dbReference>
<sequence length="261" mass="27210">MTDPRHDGADGTSGMSGAGGADGAGSPGGEPLAPRSSRPRRRRRVILGCLGLAVVLLVSPAAWVVGASAGRLHDPGDGGTPSAPVAIVLGAQVYPSGAPSPWLAHRLDAAAELYRAGRVEAILVSGDNGDAHYNEPEAMRRHLVERDGIPAEAIALDYAGFDTHATCVRAKRVFGVDRALMVSQDYHVPRAVALCRAAGIDAEGVGDTRAHADRGTYAKSLVREGLALPKAAWDAATGREPILGPRETSVDDAVAWTREHR</sequence>
<feature type="transmembrane region" description="Helical" evidence="2">
    <location>
        <begin position="45"/>
        <end position="65"/>
    </location>
</feature>
<proteinExistence type="predicted"/>
<keyword evidence="2" id="KW-0472">Membrane</keyword>
<dbReference type="PANTHER" id="PTHR30336">
    <property type="entry name" value="INNER MEMBRANE PROTEIN, PROBABLE PERMEASE"/>
    <property type="match status" value="1"/>
</dbReference>
<evidence type="ECO:0000313" key="5">
    <source>
        <dbReference type="Proteomes" id="UP000184390"/>
    </source>
</evidence>
<dbReference type="CDD" id="cd06259">
    <property type="entry name" value="YdcF-like"/>
    <property type="match status" value="1"/>
</dbReference>